<feature type="region of interest" description="Disordered" evidence="1">
    <location>
        <begin position="1"/>
        <end position="129"/>
    </location>
</feature>
<evidence type="ECO:0000313" key="3">
    <source>
        <dbReference type="Proteomes" id="UP001456524"/>
    </source>
</evidence>
<gene>
    <name evidence="2" type="ORF">IWX90DRAFT_415623</name>
</gene>
<evidence type="ECO:0000313" key="2">
    <source>
        <dbReference type="EMBL" id="KAK8163798.1"/>
    </source>
</evidence>
<feature type="compositionally biased region" description="Basic residues" evidence="1">
    <location>
        <begin position="37"/>
        <end position="47"/>
    </location>
</feature>
<reference evidence="2 3" key="1">
    <citation type="journal article" date="2022" name="G3 (Bethesda)">
        <title>Enemy or ally: a genomic approach to elucidate the lifestyle of Phyllosticta citrichinaensis.</title>
        <authorList>
            <person name="Buijs V.A."/>
            <person name="Groenewald J.Z."/>
            <person name="Haridas S."/>
            <person name="LaButti K.M."/>
            <person name="Lipzen A."/>
            <person name="Martin F.M."/>
            <person name="Barry K."/>
            <person name="Grigoriev I.V."/>
            <person name="Crous P.W."/>
            <person name="Seidl M.F."/>
        </authorList>
    </citation>
    <scope>NUCLEOTIDE SEQUENCE [LARGE SCALE GENOMIC DNA]</scope>
    <source>
        <strain evidence="2 3">CBS 129764</strain>
    </source>
</reference>
<proteinExistence type="predicted"/>
<feature type="compositionally biased region" description="Basic and acidic residues" evidence="1">
    <location>
        <begin position="89"/>
        <end position="106"/>
    </location>
</feature>
<feature type="compositionally biased region" description="Polar residues" evidence="1">
    <location>
        <begin position="61"/>
        <end position="88"/>
    </location>
</feature>
<accession>A0ABR1XQ23</accession>
<feature type="compositionally biased region" description="Polar residues" evidence="1">
    <location>
        <begin position="1"/>
        <end position="13"/>
    </location>
</feature>
<protein>
    <submittedName>
        <fullName evidence="2">Uncharacterized protein</fullName>
    </submittedName>
</protein>
<feature type="compositionally biased region" description="Pro residues" evidence="1">
    <location>
        <begin position="50"/>
        <end position="59"/>
    </location>
</feature>
<keyword evidence="3" id="KW-1185">Reference proteome</keyword>
<comment type="caution">
    <text evidence="2">The sequence shown here is derived from an EMBL/GenBank/DDBJ whole genome shotgun (WGS) entry which is preliminary data.</text>
</comment>
<sequence>MPSLRTLLSSLINSRKSSKGQKSKQPSTPVLPAPPTRKQRRRAKAFRQRPSPPRAPSPYPTLNTTSRDQPSEPTKTHLSPSGTWSSYKKAQEVAMRDEEERERMEQESQTSDSNGSEKGSAAGTRESREFRMWLKKTVDFDNFTAGTLN</sequence>
<evidence type="ECO:0000256" key="1">
    <source>
        <dbReference type="SAM" id="MobiDB-lite"/>
    </source>
</evidence>
<dbReference type="EMBL" id="JBBWUH010000006">
    <property type="protein sequence ID" value="KAK8163798.1"/>
    <property type="molecule type" value="Genomic_DNA"/>
</dbReference>
<name>A0ABR1XQ23_9PEZI</name>
<dbReference type="Proteomes" id="UP001456524">
    <property type="component" value="Unassembled WGS sequence"/>
</dbReference>
<organism evidence="2 3">
    <name type="scientific">Phyllosticta citrichinensis</name>
    <dbReference type="NCBI Taxonomy" id="1130410"/>
    <lineage>
        <taxon>Eukaryota</taxon>
        <taxon>Fungi</taxon>
        <taxon>Dikarya</taxon>
        <taxon>Ascomycota</taxon>
        <taxon>Pezizomycotina</taxon>
        <taxon>Dothideomycetes</taxon>
        <taxon>Dothideomycetes incertae sedis</taxon>
        <taxon>Botryosphaeriales</taxon>
        <taxon>Phyllostictaceae</taxon>
        <taxon>Phyllosticta</taxon>
    </lineage>
</organism>